<organism evidence="2">
    <name type="scientific">Brachypodium distachyon</name>
    <name type="common">Purple false brome</name>
    <name type="synonym">Trachynia distachya</name>
    <dbReference type="NCBI Taxonomy" id="15368"/>
    <lineage>
        <taxon>Eukaryota</taxon>
        <taxon>Viridiplantae</taxon>
        <taxon>Streptophyta</taxon>
        <taxon>Embryophyta</taxon>
        <taxon>Tracheophyta</taxon>
        <taxon>Spermatophyta</taxon>
        <taxon>Magnoliopsida</taxon>
        <taxon>Liliopsida</taxon>
        <taxon>Poales</taxon>
        <taxon>Poaceae</taxon>
        <taxon>BOP clade</taxon>
        <taxon>Pooideae</taxon>
        <taxon>Stipodae</taxon>
        <taxon>Brachypodieae</taxon>
        <taxon>Brachypodium</taxon>
    </lineage>
</organism>
<dbReference type="AlphaFoldDB" id="A0A2K2D0I3"/>
<accession>A0A2K2D0I3</accession>
<dbReference type="Proteomes" id="UP000008810">
    <property type="component" value="Chromosome 3"/>
</dbReference>
<sequence>MRLPPAEGTFKAVQDPSRHPGSGVMAPPPPPPPGPSIWRPPSQAMHMQPPSVGLNSGGLPPQVLSHSHATSVLAGAPTLPPRGTDVKPAVYSDGSTADNICFFLPGVGFHVVPLFYI</sequence>
<feature type="compositionally biased region" description="Pro residues" evidence="1">
    <location>
        <begin position="26"/>
        <end position="35"/>
    </location>
</feature>
<dbReference type="EnsemblPlants" id="PNT67790">
    <property type="protein sequence ID" value="PNT67790"/>
    <property type="gene ID" value="BRADI_3g32245v3"/>
</dbReference>
<reference evidence="3" key="3">
    <citation type="submission" date="2018-08" db="UniProtKB">
        <authorList>
            <consortium name="EnsemblPlants"/>
        </authorList>
    </citation>
    <scope>IDENTIFICATION</scope>
    <source>
        <strain evidence="3">cv. Bd21</strain>
    </source>
</reference>
<reference evidence="2 3" key="1">
    <citation type="journal article" date="2010" name="Nature">
        <title>Genome sequencing and analysis of the model grass Brachypodium distachyon.</title>
        <authorList>
            <consortium name="International Brachypodium Initiative"/>
        </authorList>
    </citation>
    <scope>NUCLEOTIDE SEQUENCE [LARGE SCALE GENOMIC DNA]</scope>
    <source>
        <strain evidence="2 3">Bd21</strain>
    </source>
</reference>
<protein>
    <submittedName>
        <fullName evidence="2 3">Uncharacterized protein</fullName>
    </submittedName>
</protein>
<evidence type="ECO:0000256" key="1">
    <source>
        <dbReference type="SAM" id="MobiDB-lite"/>
    </source>
</evidence>
<keyword evidence="4" id="KW-1185">Reference proteome</keyword>
<evidence type="ECO:0000313" key="2">
    <source>
        <dbReference type="EMBL" id="PNT67790.1"/>
    </source>
</evidence>
<feature type="region of interest" description="Disordered" evidence="1">
    <location>
        <begin position="1"/>
        <end position="64"/>
    </location>
</feature>
<proteinExistence type="predicted"/>
<dbReference type="EMBL" id="CM000882">
    <property type="protein sequence ID" value="PNT67790.1"/>
    <property type="molecule type" value="Genomic_DNA"/>
</dbReference>
<name>A0A2K2D0I3_BRADI</name>
<dbReference type="Gramene" id="PNT67790">
    <property type="protein sequence ID" value="PNT67790"/>
    <property type="gene ID" value="BRADI_3g32245v3"/>
</dbReference>
<dbReference type="InParanoid" id="A0A2K2D0I3"/>
<gene>
    <name evidence="2" type="ORF">BRADI_3g32245v3</name>
</gene>
<reference evidence="2" key="2">
    <citation type="submission" date="2017-06" db="EMBL/GenBank/DDBJ databases">
        <title>WGS assembly of Brachypodium distachyon.</title>
        <authorList>
            <consortium name="The International Brachypodium Initiative"/>
            <person name="Lucas S."/>
            <person name="Harmon-Smith M."/>
            <person name="Lail K."/>
            <person name="Tice H."/>
            <person name="Grimwood J."/>
            <person name="Bruce D."/>
            <person name="Barry K."/>
            <person name="Shu S."/>
            <person name="Lindquist E."/>
            <person name="Wang M."/>
            <person name="Pitluck S."/>
            <person name="Vogel J.P."/>
            <person name="Garvin D.F."/>
            <person name="Mockler T.C."/>
            <person name="Schmutz J."/>
            <person name="Rokhsar D."/>
            <person name="Bevan M.W."/>
        </authorList>
    </citation>
    <scope>NUCLEOTIDE SEQUENCE</scope>
    <source>
        <strain evidence="2">Bd21</strain>
    </source>
</reference>
<evidence type="ECO:0000313" key="4">
    <source>
        <dbReference type="Proteomes" id="UP000008810"/>
    </source>
</evidence>
<evidence type="ECO:0000313" key="3">
    <source>
        <dbReference type="EnsemblPlants" id="PNT67790"/>
    </source>
</evidence>